<protein>
    <submittedName>
        <fullName evidence="2">Transcriptional regulator</fullName>
    </submittedName>
</protein>
<proteinExistence type="predicted"/>
<dbReference type="InterPro" id="IPR001387">
    <property type="entry name" value="Cro/C1-type_HTH"/>
</dbReference>
<evidence type="ECO:0000313" key="2">
    <source>
        <dbReference type="EMBL" id="PTA66929.1"/>
    </source>
</evidence>
<dbReference type="OrthoDB" id="129377at2"/>
<keyword evidence="3" id="KW-1185">Reference proteome</keyword>
<dbReference type="SUPFAM" id="SSF47413">
    <property type="entry name" value="lambda repressor-like DNA-binding domains"/>
    <property type="match status" value="1"/>
</dbReference>
<evidence type="ECO:0000259" key="1">
    <source>
        <dbReference type="PROSITE" id="PS50943"/>
    </source>
</evidence>
<name>A0A2T3W4Y2_9DEIO</name>
<dbReference type="Proteomes" id="UP000240317">
    <property type="component" value="Unassembled WGS sequence"/>
</dbReference>
<evidence type="ECO:0000313" key="3">
    <source>
        <dbReference type="Proteomes" id="UP000240317"/>
    </source>
</evidence>
<sequence>MKKGASSEIEFEKSSGNIFADLGLDNPGESLIQADLALAIAREVRERAWTQAQAAAVMGVSQSDVSNIVRGKLKGFSIERLTRLLGFLDCEVEVVVRSRHADVQFEVSTSTENVLRRSPPNIPFIPPIPVQVIVDPCPPLPKVRNG</sequence>
<dbReference type="AlphaFoldDB" id="A0A2T3W4Y2"/>
<dbReference type="RefSeq" id="WP_107139009.1">
    <property type="nucleotide sequence ID" value="NZ_PYSV01000017.1"/>
</dbReference>
<dbReference type="InterPro" id="IPR010982">
    <property type="entry name" value="Lambda_DNA-bd_dom_sf"/>
</dbReference>
<reference evidence="2 3" key="1">
    <citation type="submission" date="2018-03" db="EMBL/GenBank/DDBJ databases">
        <title>Draft genome of Deinococcus sp. OD32.</title>
        <authorList>
            <person name="Wang X.-P."/>
            <person name="Du Z.-J."/>
        </authorList>
    </citation>
    <scope>NUCLEOTIDE SEQUENCE [LARGE SCALE GENOMIC DNA]</scope>
    <source>
        <strain evidence="2 3">OD32</strain>
    </source>
</reference>
<dbReference type="EMBL" id="PYSV01000017">
    <property type="protein sequence ID" value="PTA66929.1"/>
    <property type="molecule type" value="Genomic_DNA"/>
</dbReference>
<dbReference type="CDD" id="cd00093">
    <property type="entry name" value="HTH_XRE"/>
    <property type="match status" value="1"/>
</dbReference>
<gene>
    <name evidence="2" type="ORF">C8263_15285</name>
</gene>
<feature type="domain" description="HTH cro/C1-type" evidence="1">
    <location>
        <begin position="40"/>
        <end position="95"/>
    </location>
</feature>
<dbReference type="GO" id="GO:0003677">
    <property type="term" value="F:DNA binding"/>
    <property type="evidence" value="ECO:0007669"/>
    <property type="project" value="InterPro"/>
</dbReference>
<dbReference type="Pfam" id="PF13744">
    <property type="entry name" value="HTH_37"/>
    <property type="match status" value="1"/>
</dbReference>
<dbReference type="InterPro" id="IPR039554">
    <property type="entry name" value="HigA2-like_HTH"/>
</dbReference>
<dbReference type="SMART" id="SM00530">
    <property type="entry name" value="HTH_XRE"/>
    <property type="match status" value="1"/>
</dbReference>
<organism evidence="2 3">
    <name type="scientific">Deinococcus arcticus</name>
    <dbReference type="NCBI Taxonomy" id="2136176"/>
    <lineage>
        <taxon>Bacteria</taxon>
        <taxon>Thermotogati</taxon>
        <taxon>Deinococcota</taxon>
        <taxon>Deinococci</taxon>
        <taxon>Deinococcales</taxon>
        <taxon>Deinococcaceae</taxon>
        <taxon>Deinococcus</taxon>
    </lineage>
</organism>
<accession>A0A2T3W4Y2</accession>
<dbReference type="Gene3D" id="1.10.260.40">
    <property type="entry name" value="lambda repressor-like DNA-binding domains"/>
    <property type="match status" value="1"/>
</dbReference>
<comment type="caution">
    <text evidence="2">The sequence shown here is derived from an EMBL/GenBank/DDBJ whole genome shotgun (WGS) entry which is preliminary data.</text>
</comment>
<dbReference type="PROSITE" id="PS50943">
    <property type="entry name" value="HTH_CROC1"/>
    <property type="match status" value="1"/>
</dbReference>